<organism evidence="3">
    <name type="scientific">Micrurus corallinus</name>
    <name type="common">Brazilian coral snake</name>
    <dbReference type="NCBI Taxonomy" id="54390"/>
    <lineage>
        <taxon>Eukaryota</taxon>
        <taxon>Metazoa</taxon>
        <taxon>Chordata</taxon>
        <taxon>Craniata</taxon>
        <taxon>Vertebrata</taxon>
        <taxon>Euteleostomi</taxon>
        <taxon>Lepidosauria</taxon>
        <taxon>Squamata</taxon>
        <taxon>Bifurcata</taxon>
        <taxon>Unidentata</taxon>
        <taxon>Episquamata</taxon>
        <taxon>Toxicofera</taxon>
        <taxon>Serpentes</taxon>
        <taxon>Colubroidea</taxon>
        <taxon>Elapidae</taxon>
        <taxon>Elapinae</taxon>
        <taxon>Micrurus</taxon>
    </lineage>
</organism>
<evidence type="ECO:0000259" key="2">
    <source>
        <dbReference type="PROSITE" id="PS50804"/>
    </source>
</evidence>
<evidence type="ECO:0000313" key="3">
    <source>
        <dbReference type="EMBL" id="LAA48139.1"/>
    </source>
</evidence>
<reference evidence="3" key="2">
    <citation type="submission" date="2017-11" db="EMBL/GenBank/DDBJ databases">
        <title>Coralsnake Venomics: Analyses of Venom Gland Transcriptomes and Proteomes of Six Brazilian Taxa.</title>
        <authorList>
            <person name="Aird S.D."/>
            <person name="Jorge da Silva N."/>
            <person name="Qiu L."/>
            <person name="Villar-Briones A."/>
            <person name="Aparecida-Saddi V."/>
            <person name="Campos-Telles M.P."/>
            <person name="Grau M."/>
            <person name="Mikheyev A.S."/>
        </authorList>
    </citation>
    <scope>NUCLEOTIDE SEQUENCE</scope>
    <source>
        <tissue evidence="3">Venom_gland</tissue>
    </source>
</reference>
<dbReference type="EMBL" id="IACJ01072379">
    <property type="protein sequence ID" value="LAA48139.1"/>
    <property type="molecule type" value="Transcribed_RNA"/>
</dbReference>
<keyword evidence="1" id="KW-0539">Nucleus</keyword>
<dbReference type="AlphaFoldDB" id="A0A2D4FKX5"/>
<dbReference type="Gene3D" id="1.10.4020.10">
    <property type="entry name" value="DNA breaking-rejoining enzymes"/>
    <property type="match status" value="1"/>
</dbReference>
<dbReference type="InterPro" id="IPR003309">
    <property type="entry name" value="SCAN_dom"/>
</dbReference>
<accession>A0A2D4FKX5</accession>
<reference evidence="3" key="1">
    <citation type="submission" date="2017-07" db="EMBL/GenBank/DDBJ databases">
        <authorList>
            <person name="Mikheyev A."/>
            <person name="Grau M."/>
        </authorList>
    </citation>
    <scope>NUCLEOTIDE SEQUENCE</scope>
    <source>
        <tissue evidence="3">Venom_gland</tissue>
    </source>
</reference>
<dbReference type="CDD" id="cd07936">
    <property type="entry name" value="SCAN"/>
    <property type="match status" value="1"/>
</dbReference>
<dbReference type="SMART" id="SM00431">
    <property type="entry name" value="SCAN"/>
    <property type="match status" value="1"/>
</dbReference>
<dbReference type="PROSITE" id="PS50804">
    <property type="entry name" value="SCAN_BOX"/>
    <property type="match status" value="1"/>
</dbReference>
<name>A0A2D4FKX5_MICCO</name>
<protein>
    <recommendedName>
        <fullName evidence="2">SCAN box domain-containing protein</fullName>
    </recommendedName>
</protein>
<dbReference type="FunFam" id="1.10.4020.10:FF:000005">
    <property type="entry name" value="Uncharacterized protein"/>
    <property type="match status" value="1"/>
</dbReference>
<feature type="domain" description="SCAN box" evidence="2">
    <location>
        <begin position="74"/>
        <end position="149"/>
    </location>
</feature>
<proteinExistence type="predicted"/>
<dbReference type="InterPro" id="IPR038269">
    <property type="entry name" value="SCAN_sf"/>
</dbReference>
<dbReference type="SUPFAM" id="SSF47353">
    <property type="entry name" value="Retrovirus capsid dimerization domain-like"/>
    <property type="match status" value="1"/>
</dbReference>
<dbReference type="Pfam" id="PF02023">
    <property type="entry name" value="SCAN"/>
    <property type="match status" value="1"/>
</dbReference>
<dbReference type="PANTHER" id="PTHR45935">
    <property type="entry name" value="PROTEIN ZBED8-RELATED"/>
    <property type="match status" value="1"/>
</dbReference>
<evidence type="ECO:0000256" key="1">
    <source>
        <dbReference type="ARBA" id="ARBA00023242"/>
    </source>
</evidence>
<sequence length="176" mass="20115">MNEKLLAIHKIPGIHLELSCRPEAEWRQLLATEATPKGPCALQSEGKCEEIWTRAGQKILEKETIHSEVQLCNFRSLQYQEAEGPQVLCSRLHDFCREWLRPEKHTKAQMLDLVVLEQLLAILPPEMESWVRECGAETSSQAVALVEGFLLSQVEEKEEQVELEARDLCLRNLEGI</sequence>
<dbReference type="InterPro" id="IPR050916">
    <property type="entry name" value="SCAN-C2H2_zinc_finger"/>
</dbReference>
<dbReference type="PANTHER" id="PTHR45935:SF15">
    <property type="entry name" value="SCAN BOX DOMAIN-CONTAINING PROTEIN"/>
    <property type="match status" value="1"/>
</dbReference>
<dbReference type="EMBL" id="IACJ01072375">
    <property type="protein sequence ID" value="LAA48127.1"/>
    <property type="molecule type" value="Transcribed_RNA"/>
</dbReference>